<evidence type="ECO:0000313" key="2">
    <source>
        <dbReference type="Proteomes" id="UP000001312"/>
    </source>
</evidence>
<dbReference type="Proteomes" id="UP000001312">
    <property type="component" value="Unassembled WGS sequence"/>
</dbReference>
<organism evidence="1 2">
    <name type="scientific">Sclerotinia sclerotiorum (strain ATCC 18683 / 1980 / Ss-1)</name>
    <name type="common">White mold</name>
    <name type="synonym">Whetzelinia sclerotiorum</name>
    <dbReference type="NCBI Taxonomy" id="665079"/>
    <lineage>
        <taxon>Eukaryota</taxon>
        <taxon>Fungi</taxon>
        <taxon>Dikarya</taxon>
        <taxon>Ascomycota</taxon>
        <taxon>Pezizomycotina</taxon>
        <taxon>Leotiomycetes</taxon>
        <taxon>Helotiales</taxon>
        <taxon>Sclerotiniaceae</taxon>
        <taxon>Sclerotinia</taxon>
    </lineage>
</organism>
<proteinExistence type="predicted"/>
<dbReference type="GeneID" id="5493054"/>
<name>A7EBZ9_SCLS1</name>
<sequence length="131" mass="14302">MDSFELVCIYEGALSSENGISQKSSQISQDRLKRQTLQVIISFLHISVSQARCPPKKGIFSQVIKDLVNRGKNVTVKYATKIETWDRAYLAGSVQEDFSKAIEKADIPAGATTAIPACVAFSAILSFAIEC</sequence>
<reference evidence="2" key="1">
    <citation type="journal article" date="2011" name="PLoS Genet.">
        <title>Genomic analysis of the necrotrophic fungal pathogens Sclerotinia sclerotiorum and Botrytis cinerea.</title>
        <authorList>
            <person name="Amselem J."/>
            <person name="Cuomo C.A."/>
            <person name="van Kan J.A."/>
            <person name="Viaud M."/>
            <person name="Benito E.P."/>
            <person name="Couloux A."/>
            <person name="Coutinho P.M."/>
            <person name="de Vries R.P."/>
            <person name="Dyer P.S."/>
            <person name="Fillinger S."/>
            <person name="Fournier E."/>
            <person name="Gout L."/>
            <person name="Hahn M."/>
            <person name="Kohn L."/>
            <person name="Lapalu N."/>
            <person name="Plummer K.M."/>
            <person name="Pradier J.M."/>
            <person name="Quevillon E."/>
            <person name="Sharon A."/>
            <person name="Simon A."/>
            <person name="ten Have A."/>
            <person name="Tudzynski B."/>
            <person name="Tudzynski P."/>
            <person name="Wincker P."/>
            <person name="Andrew M."/>
            <person name="Anthouard V."/>
            <person name="Beever R.E."/>
            <person name="Beffa R."/>
            <person name="Benoit I."/>
            <person name="Bouzid O."/>
            <person name="Brault B."/>
            <person name="Chen Z."/>
            <person name="Choquer M."/>
            <person name="Collemare J."/>
            <person name="Cotton P."/>
            <person name="Danchin E.G."/>
            <person name="Da Silva C."/>
            <person name="Gautier A."/>
            <person name="Giraud C."/>
            <person name="Giraud T."/>
            <person name="Gonzalez C."/>
            <person name="Grossetete S."/>
            <person name="Guldener U."/>
            <person name="Henrissat B."/>
            <person name="Howlett B.J."/>
            <person name="Kodira C."/>
            <person name="Kretschmer M."/>
            <person name="Lappartient A."/>
            <person name="Leroch M."/>
            <person name="Levis C."/>
            <person name="Mauceli E."/>
            <person name="Neuveglise C."/>
            <person name="Oeser B."/>
            <person name="Pearson M."/>
            <person name="Poulain J."/>
            <person name="Poussereau N."/>
            <person name="Quesneville H."/>
            <person name="Rascle C."/>
            <person name="Schumacher J."/>
            <person name="Segurens B."/>
            <person name="Sexton A."/>
            <person name="Silva E."/>
            <person name="Sirven C."/>
            <person name="Soanes D.M."/>
            <person name="Talbot N.J."/>
            <person name="Templeton M."/>
            <person name="Yandava C."/>
            <person name="Yarden O."/>
            <person name="Zeng Q."/>
            <person name="Rollins J.A."/>
            <person name="Lebrun M.H."/>
            <person name="Dickman M."/>
        </authorList>
    </citation>
    <scope>NUCLEOTIDE SEQUENCE [LARGE SCALE GENOMIC DNA]</scope>
    <source>
        <strain evidence="2">ATCC 18683 / 1980 / Ss-1</strain>
    </source>
</reference>
<dbReference type="EMBL" id="CH476623">
    <property type="protein sequence ID" value="EDN99977.1"/>
    <property type="molecule type" value="Genomic_DNA"/>
</dbReference>
<protein>
    <submittedName>
        <fullName evidence="1">Uncharacterized protein</fullName>
    </submittedName>
</protein>
<accession>A7EBZ9</accession>
<dbReference type="InParanoid" id="A7EBZ9"/>
<dbReference type="AlphaFoldDB" id="A7EBZ9"/>
<dbReference type="KEGG" id="ssl:SS1G_02836"/>
<dbReference type="RefSeq" id="XP_001596615.1">
    <property type="nucleotide sequence ID" value="XM_001596565.1"/>
</dbReference>
<evidence type="ECO:0000313" key="1">
    <source>
        <dbReference type="EMBL" id="EDN99977.1"/>
    </source>
</evidence>
<dbReference type="HOGENOM" id="CLU_1928843_0_0_1"/>
<gene>
    <name evidence="1" type="ORF">SS1G_02836</name>
</gene>
<keyword evidence="2" id="KW-1185">Reference proteome</keyword>
<dbReference type="eggNOG" id="ENOG502T3M3">
    <property type="taxonomic scope" value="Eukaryota"/>
</dbReference>